<sequence length="203" mass="23174">MTNFLINIKNHYLRVAIAELVDEAMKTYGGSEYQFSQQWNADGMAQANVIFTEMVAGEWYLCHDLFQHAPEQYTLFIFQDNEQATAEEGLPNCLRQAVFMPPHAPVQLLKDEIASAIQRSLPPHHDPSFNRLRRCINCACKTVSDAQTKVIYAFSIGLSPHEVAAALKISHKTIHSHKKNIMCKFNLNSRQQFNNLVKLLARR</sequence>
<dbReference type="SUPFAM" id="SSF46894">
    <property type="entry name" value="C-terminal effector domain of the bipartite response regulators"/>
    <property type="match status" value="1"/>
</dbReference>
<dbReference type="InterPro" id="IPR016032">
    <property type="entry name" value="Sig_transdc_resp-reg_C-effctor"/>
</dbReference>
<dbReference type="PRINTS" id="PR00038">
    <property type="entry name" value="HTHLUXR"/>
</dbReference>
<dbReference type="PROSITE" id="PS50043">
    <property type="entry name" value="HTH_LUXR_2"/>
    <property type="match status" value="1"/>
</dbReference>
<evidence type="ECO:0000259" key="2">
    <source>
        <dbReference type="PROSITE" id="PS50043"/>
    </source>
</evidence>
<reference evidence="3" key="2">
    <citation type="submission" date="2020-08" db="EMBL/GenBank/DDBJ databases">
        <title>Genomic evolution and epidemiology of Klebsiella pneumoniae from a major hospital in Beijing, China, over a fifteen-year period: dissemination of known and novel high-risk clones.</title>
        <authorList>
            <person name="Palmieri M."/>
        </authorList>
    </citation>
    <scope>NUCLEOTIDE SEQUENCE</scope>
    <source>
        <strain evidence="3">K7050</strain>
    </source>
</reference>
<protein>
    <submittedName>
        <fullName evidence="4">Helix-turn-helix transcriptional regulator</fullName>
    </submittedName>
</protein>
<organism evidence="4 5">
    <name type="scientific">Klebsiella quasipneumoniae</name>
    <dbReference type="NCBI Taxonomy" id="1463165"/>
    <lineage>
        <taxon>Bacteria</taxon>
        <taxon>Pseudomonadati</taxon>
        <taxon>Pseudomonadota</taxon>
        <taxon>Gammaproteobacteria</taxon>
        <taxon>Enterobacterales</taxon>
        <taxon>Enterobacteriaceae</taxon>
        <taxon>Klebsiella/Raoultella group</taxon>
        <taxon>Klebsiella</taxon>
        <taxon>Klebsiella pneumoniae complex</taxon>
    </lineage>
</organism>
<dbReference type="InterPro" id="IPR000792">
    <property type="entry name" value="Tscrpt_reg_LuxR_C"/>
</dbReference>
<dbReference type="EMBL" id="NXHG01000015">
    <property type="protein sequence ID" value="PCM59569.1"/>
    <property type="molecule type" value="Genomic_DNA"/>
</dbReference>
<dbReference type="Proteomes" id="UP000217648">
    <property type="component" value="Unassembled WGS sequence"/>
</dbReference>
<evidence type="ECO:0000313" key="5">
    <source>
        <dbReference type="Proteomes" id="UP000217648"/>
    </source>
</evidence>
<name>A0A1C3PW04_9ENTR</name>
<feature type="domain" description="HTH luxR-type" evidence="2">
    <location>
        <begin position="136"/>
        <end position="203"/>
    </location>
</feature>
<dbReference type="Gene3D" id="1.10.10.10">
    <property type="entry name" value="Winged helix-like DNA-binding domain superfamily/Winged helix DNA-binding domain"/>
    <property type="match status" value="1"/>
</dbReference>
<dbReference type="Pfam" id="PF00196">
    <property type="entry name" value="GerE"/>
    <property type="match status" value="1"/>
</dbReference>
<dbReference type="GO" id="GO:0003677">
    <property type="term" value="F:DNA binding"/>
    <property type="evidence" value="ECO:0007669"/>
    <property type="project" value="UniProtKB-KW"/>
</dbReference>
<accession>A0A2A5MF86</accession>
<dbReference type="CDD" id="cd06170">
    <property type="entry name" value="LuxR_C_like"/>
    <property type="match status" value="1"/>
</dbReference>
<evidence type="ECO:0000313" key="3">
    <source>
        <dbReference type="EMBL" id="MBC5046737.1"/>
    </source>
</evidence>
<dbReference type="AlphaFoldDB" id="A0A1C3PW04"/>
<dbReference type="GO" id="GO:0006355">
    <property type="term" value="P:regulation of DNA-templated transcription"/>
    <property type="evidence" value="ECO:0007669"/>
    <property type="project" value="InterPro"/>
</dbReference>
<comment type="caution">
    <text evidence="4">The sequence shown here is derived from an EMBL/GenBank/DDBJ whole genome shotgun (WGS) entry which is preliminary data.</text>
</comment>
<reference evidence="4 5" key="1">
    <citation type="submission" date="2017-09" db="EMBL/GenBank/DDBJ databases">
        <title>Mdr eskape-Ghana.</title>
        <authorList>
            <person name="Agyepong N."/>
            <person name="Janice J."/>
            <person name="Samuelsen O."/>
            <person name="Owusu-Ofori A."/>
            <person name="Sundsfjord A."/>
            <person name="Essack S."/>
            <person name="Pedersen T."/>
        </authorList>
    </citation>
    <scope>NUCLEOTIDE SEQUENCE [LARGE SCALE GENOMIC DNA]</scope>
    <source>
        <strain evidence="4 5">46</strain>
    </source>
</reference>
<evidence type="ECO:0000256" key="1">
    <source>
        <dbReference type="ARBA" id="ARBA00023125"/>
    </source>
</evidence>
<dbReference type="KEGG" id="kqu:AVR78_17115"/>
<dbReference type="SMART" id="SM00421">
    <property type="entry name" value="HTH_LUXR"/>
    <property type="match status" value="1"/>
</dbReference>
<dbReference type="EMBL" id="JACNQW010000009">
    <property type="protein sequence ID" value="MBC5046737.1"/>
    <property type="molecule type" value="Genomic_DNA"/>
</dbReference>
<keyword evidence="1" id="KW-0238">DNA-binding</keyword>
<dbReference type="Proteomes" id="UP000646540">
    <property type="component" value="Unassembled WGS sequence"/>
</dbReference>
<accession>A0A1C3PW04</accession>
<evidence type="ECO:0000313" key="4">
    <source>
        <dbReference type="EMBL" id="PCM59569.1"/>
    </source>
</evidence>
<dbReference type="RefSeq" id="WP_004206009.1">
    <property type="nucleotide sequence ID" value="NZ_AOGO01000025.1"/>
</dbReference>
<dbReference type="InterPro" id="IPR036388">
    <property type="entry name" value="WH-like_DNA-bd_sf"/>
</dbReference>
<gene>
    <name evidence="4" type="ORF">CP911_21515</name>
    <name evidence="3" type="ORF">H8L09_15365</name>
</gene>
<proteinExistence type="predicted"/>